<name>A0AA88I116_ARTSF</name>
<dbReference type="AlphaFoldDB" id="A0AA88I116"/>
<comment type="caution">
    <text evidence="2">The sequence shown here is derived from an EMBL/GenBank/DDBJ whole genome shotgun (WGS) entry which is preliminary data.</text>
</comment>
<accession>A0AA88I116</accession>
<organism evidence="2 3">
    <name type="scientific">Artemia franciscana</name>
    <name type="common">Brine shrimp</name>
    <name type="synonym">Artemia sanfranciscana</name>
    <dbReference type="NCBI Taxonomy" id="6661"/>
    <lineage>
        <taxon>Eukaryota</taxon>
        <taxon>Metazoa</taxon>
        <taxon>Ecdysozoa</taxon>
        <taxon>Arthropoda</taxon>
        <taxon>Crustacea</taxon>
        <taxon>Branchiopoda</taxon>
        <taxon>Anostraca</taxon>
        <taxon>Artemiidae</taxon>
        <taxon>Artemia</taxon>
    </lineage>
</organism>
<evidence type="ECO:0000313" key="3">
    <source>
        <dbReference type="Proteomes" id="UP001187531"/>
    </source>
</evidence>
<sequence>MEDVEFYSNFLREDSKNVEDIAKQISEHAEKIYQTWREKGLSANDLIQLHNPDFVKQVNTPLMLSPAQKEHRVVQSQVFGRRSLERPRPGLESTVDLIASPDIDATLEELVSSFVKEDKARLAARQTEPVSSRVSPLRSVTPQLDLVPQKRISPNRPCQEPIRISPVRVISPVTPQKSLTSVRDTNPITIPLRSTTPTKDVSPPHKSITHIGPEFSPPSPTPQRSTTPIRESKVSGIYITKTKENNLIPQRTEVSYKTDIVSNVEDYRNKAEMDSEIVKISQIIKTTHSTVDYAKKRYEVAQANPLTQQRLSNAKSIGKPLQMNVVSEARTRFESKETYRKKVIREEHSERRITREESETFQLPHPYVTAQQRQQLKSVMQSTTTSSNSVNGVPIRPFLTRGSVAERILIFEKRPEKSSHPLRKSVIKSVPWKCKDDLQVR</sequence>
<feature type="region of interest" description="Disordered" evidence="1">
    <location>
        <begin position="187"/>
        <end position="229"/>
    </location>
</feature>
<dbReference type="Proteomes" id="UP001187531">
    <property type="component" value="Unassembled WGS sequence"/>
</dbReference>
<evidence type="ECO:0000313" key="2">
    <source>
        <dbReference type="EMBL" id="KAK2719645.1"/>
    </source>
</evidence>
<keyword evidence="3" id="KW-1185">Reference proteome</keyword>
<reference evidence="2" key="1">
    <citation type="submission" date="2023-07" db="EMBL/GenBank/DDBJ databases">
        <title>Chromosome-level genome assembly of Artemia franciscana.</title>
        <authorList>
            <person name="Jo E."/>
        </authorList>
    </citation>
    <scope>NUCLEOTIDE SEQUENCE</scope>
    <source>
        <tissue evidence="2">Whole body</tissue>
    </source>
</reference>
<gene>
    <name evidence="2" type="ORF">QYM36_005206</name>
</gene>
<proteinExistence type="predicted"/>
<evidence type="ECO:0000256" key="1">
    <source>
        <dbReference type="SAM" id="MobiDB-lite"/>
    </source>
</evidence>
<feature type="compositionally biased region" description="Polar residues" evidence="1">
    <location>
        <begin position="187"/>
        <end position="199"/>
    </location>
</feature>
<protein>
    <submittedName>
        <fullName evidence="2">Uncharacterized protein</fullName>
    </submittedName>
</protein>
<dbReference type="EMBL" id="JAVRJZ010000008">
    <property type="protein sequence ID" value="KAK2719645.1"/>
    <property type="molecule type" value="Genomic_DNA"/>
</dbReference>